<name>X0VFK4_9ZZZZ</name>
<keyword evidence="6" id="KW-0479">Metal-binding</keyword>
<dbReference type="PROSITE" id="PS51918">
    <property type="entry name" value="RADICAL_SAM"/>
    <property type="match status" value="1"/>
</dbReference>
<keyword evidence="8" id="KW-0411">Iron-sulfur</keyword>
<dbReference type="PROSITE" id="PS01305">
    <property type="entry name" value="MOAA_NIFB_PQQE"/>
    <property type="match status" value="1"/>
</dbReference>
<dbReference type="EMBL" id="BARS01020668">
    <property type="protein sequence ID" value="GAG09992.1"/>
    <property type="molecule type" value="Genomic_DNA"/>
</dbReference>
<evidence type="ECO:0000256" key="2">
    <source>
        <dbReference type="ARBA" id="ARBA00005155"/>
    </source>
</evidence>
<comment type="caution">
    <text evidence="12">The sequence shown here is derived from an EMBL/GenBank/DDBJ whole genome shotgun (WGS) entry which is preliminary data.</text>
</comment>
<keyword evidence="5" id="KW-0949">S-adenosyl-L-methionine</keyword>
<evidence type="ECO:0000256" key="8">
    <source>
        <dbReference type="ARBA" id="ARBA00023014"/>
    </source>
</evidence>
<dbReference type="SFLD" id="SFLDS00029">
    <property type="entry name" value="Radical_SAM"/>
    <property type="match status" value="1"/>
</dbReference>
<dbReference type="InterPro" id="IPR000385">
    <property type="entry name" value="MoaA_NifB_PqqE_Fe-S-bd_CS"/>
</dbReference>
<comment type="similarity">
    <text evidence="3">Belongs to the radical SAM superfamily. NifB family.</text>
</comment>
<reference evidence="12" key="1">
    <citation type="journal article" date="2014" name="Front. Microbiol.">
        <title>High frequency of phylogenetically diverse reductive dehalogenase-homologous genes in deep subseafloor sedimentary metagenomes.</title>
        <authorList>
            <person name="Kawai M."/>
            <person name="Futagami T."/>
            <person name="Toyoda A."/>
            <person name="Takaki Y."/>
            <person name="Nishi S."/>
            <person name="Hori S."/>
            <person name="Arai W."/>
            <person name="Tsubouchi T."/>
            <person name="Morono Y."/>
            <person name="Uchiyama I."/>
            <person name="Ito T."/>
            <person name="Fujiyama A."/>
            <person name="Inagaki F."/>
            <person name="Takami H."/>
        </authorList>
    </citation>
    <scope>NUCLEOTIDE SEQUENCE</scope>
    <source>
        <strain evidence="12">Expedition CK06-06</strain>
    </source>
</reference>
<dbReference type="PANTHER" id="PTHR43787">
    <property type="entry name" value="FEMO COFACTOR BIOSYNTHESIS PROTEIN NIFB-RELATED"/>
    <property type="match status" value="1"/>
</dbReference>
<dbReference type="InterPro" id="IPR007197">
    <property type="entry name" value="rSAM"/>
</dbReference>
<dbReference type="InterPro" id="IPR058240">
    <property type="entry name" value="rSAM_sf"/>
</dbReference>
<comment type="cofactor">
    <cofactor evidence="1">
        <name>[4Fe-4S] cluster</name>
        <dbReference type="ChEBI" id="CHEBI:49883"/>
    </cofactor>
</comment>
<dbReference type="GO" id="GO:0051539">
    <property type="term" value="F:4 iron, 4 sulfur cluster binding"/>
    <property type="evidence" value="ECO:0007669"/>
    <property type="project" value="UniProtKB-KW"/>
</dbReference>
<evidence type="ECO:0000256" key="7">
    <source>
        <dbReference type="ARBA" id="ARBA00023004"/>
    </source>
</evidence>
<feature type="domain" description="Radical SAM core" evidence="11">
    <location>
        <begin position="21"/>
        <end position="168"/>
    </location>
</feature>
<keyword evidence="4" id="KW-0004">4Fe-4S</keyword>
<evidence type="ECO:0000256" key="1">
    <source>
        <dbReference type="ARBA" id="ARBA00001966"/>
    </source>
</evidence>
<dbReference type="GO" id="GO:0016829">
    <property type="term" value="F:lyase activity"/>
    <property type="evidence" value="ECO:0007669"/>
    <property type="project" value="UniProtKB-KW"/>
</dbReference>
<keyword evidence="7" id="KW-0408">Iron</keyword>
<dbReference type="AlphaFoldDB" id="X0VFK4"/>
<feature type="non-terminal residue" evidence="12">
    <location>
        <position position="168"/>
    </location>
</feature>
<dbReference type="Gene3D" id="3.20.20.70">
    <property type="entry name" value="Aldolase class I"/>
    <property type="match status" value="1"/>
</dbReference>
<evidence type="ECO:0000256" key="5">
    <source>
        <dbReference type="ARBA" id="ARBA00022691"/>
    </source>
</evidence>
<proteinExistence type="inferred from homology"/>
<dbReference type="GO" id="GO:0046872">
    <property type="term" value="F:metal ion binding"/>
    <property type="evidence" value="ECO:0007669"/>
    <property type="project" value="UniProtKB-KW"/>
</dbReference>
<evidence type="ECO:0000256" key="10">
    <source>
        <dbReference type="ARBA" id="ARBA00023239"/>
    </source>
</evidence>
<protein>
    <recommendedName>
        <fullName evidence="11">Radical SAM core domain-containing protein</fullName>
    </recommendedName>
</protein>
<dbReference type="PANTHER" id="PTHR43787:SF13">
    <property type="entry name" value="FEMO COFACTOR BIOSYNTHESIS PROTEIN NIFB"/>
    <property type="match status" value="1"/>
</dbReference>
<keyword evidence="9" id="KW-0535">Nitrogen fixation</keyword>
<dbReference type="SUPFAM" id="SSF102114">
    <property type="entry name" value="Radical SAM enzymes"/>
    <property type="match status" value="1"/>
</dbReference>
<organism evidence="12">
    <name type="scientific">marine sediment metagenome</name>
    <dbReference type="NCBI Taxonomy" id="412755"/>
    <lineage>
        <taxon>unclassified sequences</taxon>
        <taxon>metagenomes</taxon>
        <taxon>ecological metagenomes</taxon>
    </lineage>
</organism>
<dbReference type="InterPro" id="IPR013785">
    <property type="entry name" value="Aldolase_TIM"/>
</dbReference>
<evidence type="ECO:0000313" key="12">
    <source>
        <dbReference type="EMBL" id="GAG09992.1"/>
    </source>
</evidence>
<evidence type="ECO:0000256" key="4">
    <source>
        <dbReference type="ARBA" id="ARBA00022485"/>
    </source>
</evidence>
<evidence type="ECO:0000256" key="9">
    <source>
        <dbReference type="ARBA" id="ARBA00023231"/>
    </source>
</evidence>
<evidence type="ECO:0000259" key="11">
    <source>
        <dbReference type="PROSITE" id="PS51918"/>
    </source>
</evidence>
<comment type="pathway">
    <text evidence="2">Cofactor biosynthesis; Fe-Mo cofactor biosynthesis.</text>
</comment>
<keyword evidence="10" id="KW-0456">Lyase</keyword>
<accession>X0VFK4</accession>
<gene>
    <name evidence="12" type="ORF">S01H1_33297</name>
</gene>
<dbReference type="UniPathway" id="UPA00782"/>
<dbReference type="Pfam" id="PF04055">
    <property type="entry name" value="Radical_SAM"/>
    <property type="match status" value="1"/>
</dbReference>
<sequence length="168" mass="18348">MVAVSIPRVLSSHPCFNDEAHDRVGRVHLPVAPRCNIQCDFCERRMCTAIAHPGWAARLLSPGEAAALVDSIVSDGGTRNFVAGIAGPGDPLANDVTFHTLALLQERHPDILRCLCTNGLLLEDRLRDLIDLGIGALTLTINAPNPLVASRVYAWARYQGRVYRRMEA</sequence>
<evidence type="ECO:0000256" key="6">
    <source>
        <dbReference type="ARBA" id="ARBA00022723"/>
    </source>
</evidence>
<evidence type="ECO:0000256" key="3">
    <source>
        <dbReference type="ARBA" id="ARBA00006804"/>
    </source>
</evidence>